<evidence type="ECO:0000256" key="25">
    <source>
        <dbReference type="ARBA" id="ARBA00023136"/>
    </source>
</evidence>
<evidence type="ECO:0000256" key="27">
    <source>
        <dbReference type="ARBA" id="ARBA00023157"/>
    </source>
</evidence>
<dbReference type="GO" id="GO:0052031">
    <property type="term" value="P:symbiont-mediated perturbation of host defense response"/>
    <property type="evidence" value="ECO:0007669"/>
    <property type="project" value="UniProtKB-UniRule"/>
</dbReference>
<keyword evidence="29 33" id="KW-0899">Viral immunoevasion</keyword>
<evidence type="ECO:0000256" key="34">
    <source>
        <dbReference type="RuleBase" id="RU363095"/>
    </source>
</evidence>
<feature type="coiled-coil region" evidence="33">
    <location>
        <begin position="639"/>
        <end position="673"/>
    </location>
</feature>
<organism evidence="38">
    <name type="scientific">Human immunodeficiency virus type 1</name>
    <name type="common">HIV-1</name>
    <dbReference type="NCBI Taxonomy" id="11676"/>
    <lineage>
        <taxon>Viruses</taxon>
        <taxon>Riboviria</taxon>
        <taxon>Pararnavirae</taxon>
        <taxon>Artverviricota</taxon>
        <taxon>Revtraviricetes</taxon>
        <taxon>Ortervirales</taxon>
        <taxon>Retroviridae</taxon>
        <taxon>Orthoretrovirinae</taxon>
        <taxon>Lentivirus</taxon>
        <taxon>Lentivirus humimdef1</taxon>
    </lineage>
</organism>
<evidence type="ECO:0000256" key="23">
    <source>
        <dbReference type="ARBA" id="ARBA00023046"/>
    </source>
</evidence>
<dbReference type="Gene3D" id="1.20.5.490">
    <property type="entry name" value="Single helix bin"/>
    <property type="match status" value="1"/>
</dbReference>
<dbReference type="GO" id="GO:0055036">
    <property type="term" value="C:virion membrane"/>
    <property type="evidence" value="ECO:0007669"/>
    <property type="project" value="UniProtKB-SubCell"/>
</dbReference>
<comment type="domain">
    <text evidence="33 34">The 17 amino acids long immunosuppressive region is present in many retroviral envelope proteins. Synthetic peptides derived from this relatively conserved sequence inhibit immune function in vitro and in vivo.</text>
</comment>
<keyword evidence="20 33" id="KW-0261">Viral envelope protein</keyword>
<keyword evidence="17 33" id="KW-1161">Viral attachment to host cell</keyword>
<evidence type="ECO:0000256" key="21">
    <source>
        <dbReference type="ARBA" id="ARBA00022890"/>
    </source>
</evidence>
<dbReference type="GO" id="GO:0039654">
    <property type="term" value="P:fusion of virus membrane with host endosome membrane"/>
    <property type="evidence" value="ECO:0007669"/>
    <property type="project" value="UniProtKB-UniRule"/>
</dbReference>
<evidence type="ECO:0000256" key="7">
    <source>
        <dbReference type="ARBA" id="ARBA00022506"/>
    </source>
</evidence>
<evidence type="ECO:0000256" key="32">
    <source>
        <dbReference type="ARBA" id="ARBA00062028"/>
    </source>
</evidence>
<evidence type="ECO:0000256" key="31">
    <source>
        <dbReference type="ARBA" id="ARBA00023296"/>
    </source>
</evidence>
<dbReference type="GO" id="GO:0019064">
    <property type="term" value="P:fusion of virus membrane with host plasma membrane"/>
    <property type="evidence" value="ECO:0007669"/>
    <property type="project" value="UniProtKB-UniRule"/>
</dbReference>
<evidence type="ECO:0000256" key="28">
    <source>
        <dbReference type="ARBA" id="ARBA00023180"/>
    </source>
</evidence>
<evidence type="ECO:0000313" key="38">
    <source>
        <dbReference type="EMBL" id="AKR69549.1"/>
    </source>
</evidence>
<evidence type="ECO:0000256" key="16">
    <source>
        <dbReference type="ARBA" id="ARBA00022729"/>
    </source>
</evidence>
<keyword evidence="15 33" id="KW-0053">Apoptosis</keyword>
<evidence type="ECO:0000256" key="22">
    <source>
        <dbReference type="ARBA" id="ARBA00022989"/>
    </source>
</evidence>
<keyword evidence="7 33" id="KW-1168">Fusion of virus membrane with host membrane</keyword>
<evidence type="ECO:0000256" key="5">
    <source>
        <dbReference type="ARBA" id="ARBA00004578"/>
    </source>
</evidence>
<evidence type="ECO:0000256" key="35">
    <source>
        <dbReference type="SAM" id="MobiDB-lite"/>
    </source>
</evidence>
<dbReference type="InterPro" id="IPR000328">
    <property type="entry name" value="GP41-like"/>
</dbReference>
<evidence type="ECO:0000259" key="36">
    <source>
        <dbReference type="Pfam" id="PF00516"/>
    </source>
</evidence>
<dbReference type="GO" id="GO:1903908">
    <property type="term" value="P:positive regulation of plasma membrane raft polarization"/>
    <property type="evidence" value="ECO:0007669"/>
    <property type="project" value="UniProtKB-UniRule"/>
</dbReference>
<evidence type="ECO:0000256" key="12">
    <source>
        <dbReference type="ARBA" id="ARBA00022595"/>
    </source>
</evidence>
<keyword evidence="14 33" id="KW-0812">Transmembrane</keyword>
<keyword evidence="11 33" id="KW-0945">Host-virus interaction</keyword>
<dbReference type="HAMAP" id="MF_04083">
    <property type="entry name" value="HIV_ENV"/>
    <property type="match status" value="1"/>
</dbReference>
<comment type="subcellular location">
    <molecule>Surface protein gp120</molecule>
    <subcellularLocation>
        <location evidence="33">Virion membrane</location>
        <topology evidence="33">Peripheral membrane protein</topology>
    </subcellularLocation>
    <subcellularLocation>
        <location evidence="33">Host cell membrane</location>
        <topology evidence="33">Peripheral membrane protein</topology>
    </subcellularLocation>
    <subcellularLocation>
        <location evidence="33">Host endosome membrane</location>
        <topology evidence="33">Single-pass type I membrane protein</topology>
    </subcellularLocation>
    <text evidence="33">The surface protein is not anchored to the viral envelope, but associates with the extravirion surface through its binding to TM. It is probably concentrated at the site of budding and incorporated into the virions possibly by contacts between the cytoplasmic tail of Env and the N-terminus of Gag.</text>
</comment>
<feature type="region of interest" description="CD4-binding loop" evidence="33">
    <location>
        <begin position="367"/>
        <end position="377"/>
    </location>
</feature>
<dbReference type="Pfam" id="PF00516">
    <property type="entry name" value="GP120"/>
    <property type="match status" value="2"/>
</dbReference>
<dbReference type="EMBL" id="KR423608">
    <property type="protein sequence ID" value="AKR69549.1"/>
    <property type="molecule type" value="Genomic_RNA"/>
</dbReference>
<proteinExistence type="inferred from homology"/>
<dbReference type="FunFam" id="2.170.40.20:FF:000001">
    <property type="entry name" value="Envelope glycoprotein gp160"/>
    <property type="match status" value="1"/>
</dbReference>
<keyword evidence="19 33" id="KW-1043">Host membrane</keyword>
<comment type="miscellaneous">
    <text evidence="33">HIV-1 lineages are divided in three main groups, M (for Major), O (for Outlier), and N (for New, or Non-M, Non-O). The vast majority of strains found worldwide belong to the group M. Group O seems to be endemic to and largely confined to Cameroon and neighboring countries in West Central Africa, where these viruses represent a small minority of HIV-1 strains. The group N is represented by a limited number of isolates from Cameroonian persons. The group M is further subdivided in 9 clades or subtypes (A to D, F to H, J and K).</text>
</comment>
<comment type="PTM">
    <text evidence="33">Highly glycosylated by host. The high number of glycan on the protein is reffered to as 'glycan shield' because it contributes to hide protein sequence from adaptive immune system.</text>
</comment>
<keyword evidence="22 33" id="KW-1133">Transmembrane helix</keyword>
<feature type="lipid moiety-binding region" description="S-palmitoyl cysteine; by host" evidence="33">
    <location>
        <position position="843"/>
    </location>
</feature>
<evidence type="ECO:0000256" key="29">
    <source>
        <dbReference type="ARBA" id="ARBA00023280"/>
    </source>
</evidence>
<evidence type="ECO:0000256" key="18">
    <source>
        <dbReference type="ARBA" id="ARBA00022844"/>
    </source>
</evidence>
<accession>A0A0K0UZM0</accession>
<keyword evidence="10 33" id="KW-1165">Clathrin-mediated endocytosis of virus by host</keyword>
<dbReference type="GO" id="GO:0016020">
    <property type="term" value="C:membrane"/>
    <property type="evidence" value="ECO:0007669"/>
    <property type="project" value="UniProtKB-UniRule"/>
</dbReference>
<evidence type="ECO:0000256" key="30">
    <source>
        <dbReference type="ARBA" id="ARBA00023288"/>
    </source>
</evidence>
<evidence type="ECO:0000256" key="10">
    <source>
        <dbReference type="ARBA" id="ARBA00022570"/>
    </source>
</evidence>
<name>A0A0K0UZM0_HV1</name>
<evidence type="ECO:0000256" key="11">
    <source>
        <dbReference type="ARBA" id="ARBA00022581"/>
    </source>
</evidence>
<evidence type="ECO:0000256" key="9">
    <source>
        <dbReference type="ARBA" id="ARBA00022511"/>
    </source>
</evidence>
<dbReference type="FunFam" id="2.170.40.20:FF:000003">
    <property type="entry name" value="Envelope glycoprotein gp160"/>
    <property type="match status" value="1"/>
</dbReference>
<evidence type="ECO:0000256" key="6">
    <source>
        <dbReference type="ARBA" id="ARBA00004650"/>
    </source>
</evidence>
<dbReference type="GO" id="GO:0005198">
    <property type="term" value="F:structural molecule activity"/>
    <property type="evidence" value="ECO:0007669"/>
    <property type="project" value="UniProtKB-UniRule"/>
</dbReference>
<dbReference type="Pfam" id="PF00517">
    <property type="entry name" value="GP41"/>
    <property type="match status" value="1"/>
</dbReference>
<dbReference type="GO" id="GO:0044175">
    <property type="term" value="C:host cell endosome membrane"/>
    <property type="evidence" value="ECO:0007669"/>
    <property type="project" value="UniProtKB-SubCell"/>
</dbReference>
<comment type="function">
    <text evidence="33">Surface protein gp120: Attaches the virus to the host lymphoid cell by binding to the primary receptor CD4. This interaction induces a structural rearrangement creating a high affinity binding site for a chemokine coreceptor like CXCR4 and/or CCR5. Acts as a ligand for CD209/DC-SIGN and CLEC4M/DC-SIGNR, which are respectively found on dendritic cells (DCs), and on endothelial cells of liver sinusoids and lymph node sinuses. These interactions allow capture of viral particles at mucosal surfaces by these cells and subsequent transmission to permissive cells. HIV subverts the migration properties of dendritic cells to gain access to CD4+ T-cells in lymph nodes. Virus transmission to permissive T-cells occurs either in trans (without DCs infection, through viral capture and transmission), or in cis (following DCs productive infection, through the usual CD4-gp120 interaction), thereby inducing a robust infection. In trans infection, bound virions remain infectious over days and it is proposed that they are not degraded, but protected in non-lysosomal acidic organelles within the DCs close to the cell membrane thus contributing to the viral infectious potential during DCs' migration from the periphery to the lymphoid tissues. On arrival at lymphoid tissues, intact virions recycle back to DCs' cell surface allowing virus transmission to CD4+ T-cells.</text>
</comment>
<dbReference type="InterPro" id="IPR036377">
    <property type="entry name" value="Gp120_core_sf"/>
</dbReference>
<reference evidence="38" key="1">
    <citation type="submission" date="2015-04" db="EMBL/GenBank/DDBJ databases">
        <authorList>
            <person name="Syromyatnikov M.Y."/>
            <person name="Popov V.N."/>
        </authorList>
    </citation>
    <scope>NUCLEOTIDE SEQUENCE</scope>
    <source>
        <strain evidence="38">701010449 - 701010449_B8</strain>
    </source>
</reference>
<evidence type="ECO:0000256" key="2">
    <source>
        <dbReference type="ARBA" id="ARBA00004433"/>
    </source>
</evidence>
<comment type="domain">
    <text evidence="33">Some of the most genetically diverse regions of the viral genome are present in Env. They are called variable regions 1 through 5 (V1 through V5). Coreceptor usage of gp120 is determined mainly by the primary structure of the third variable region (V3) in the outer domain of gp120. The sequence of V3 determines which coreceptor, CCR5 and/or CXCR4 (corresponding to R5/macrophage, X4/T cell and R5X4/T cell and macrophage tropism), is used to trigger the fusion potential of the Env complex, and hence which cells the virus can infect. Binding to CCR5 involves a region adjacent in addition to V3.</text>
</comment>
<protein>
    <recommendedName>
        <fullName evidence="33">Envelope glycoprotein gp160</fullName>
    </recommendedName>
    <alternativeName>
        <fullName evidence="33">Env polyprotein</fullName>
    </alternativeName>
    <component>
        <recommendedName>
            <fullName evidence="33">Surface protein gp120</fullName>
            <shortName evidence="33">SU</shortName>
        </recommendedName>
        <alternativeName>
            <fullName evidence="33">Glycoprotein 120</fullName>
            <shortName evidence="33">gp120</shortName>
        </alternativeName>
    </component>
    <component>
        <recommendedName>
            <fullName evidence="33">Transmembrane protein gp41</fullName>
            <shortName evidence="33">TM</shortName>
        </recommendedName>
        <alternativeName>
            <fullName evidence="33">Glycoprotein 41</fullName>
            <shortName evidence="33">gp41</shortName>
        </alternativeName>
    </component>
</protein>
<dbReference type="Gene3D" id="1.10.287.210">
    <property type="match status" value="1"/>
</dbReference>
<keyword evidence="23 33" id="KW-1039">Host endosome</keyword>
<feature type="transmembrane region" description="Helical" evidence="34">
    <location>
        <begin position="684"/>
        <end position="711"/>
    </location>
</feature>
<comment type="PTM">
    <text evidence="33">Specific enzymatic cleavages in vivo yield mature proteins. Envelope glycoproteins are synthesized as a inactive precursor that is heavily N-glycosylated and processed likely by host cell furin in the Golgi to yield the mature SU and TM proteins. The cleavage site between SU and TM requires the minimal sequence [KR]-X-[KR]-R. About 2 of the 9 disulfide bonds of gp41 are reduced by P4HB/PDI, following binding to CD4 receptor.</text>
</comment>
<feature type="domain" description="Human immunodeficiency virus 1 envelope glycoprotein Gp120" evidence="36">
    <location>
        <begin position="33"/>
        <end position="146"/>
    </location>
</feature>
<comment type="function">
    <text evidence="33">Envelope glycoprotein gp160: Oligomerizes in the host endoplasmic reticulum into predominantly trimers. In a second time, gp160 transits in the host Golgi, where glycosylation is completed. The precursor is then proteolytically cleaved in the trans-Golgi and thereby activated by cellular furin or furin-like proteases to produce gp120 and gp41.</text>
</comment>
<keyword evidence="27 33" id="KW-1015">Disulfide bond</keyword>
<dbReference type="GO" id="GO:0020002">
    <property type="term" value="C:host cell plasma membrane"/>
    <property type="evidence" value="ECO:0007669"/>
    <property type="project" value="UniProtKB-SubCell"/>
</dbReference>
<dbReference type="Gene3D" id="2.170.40.20">
    <property type="entry name" value="Human immunodeficiency virus 1, Gp160, envelope glycoprotein"/>
    <property type="match status" value="2"/>
</dbReference>
<keyword evidence="13 33" id="KW-0165">Cleavage on pair of basic residues</keyword>
<dbReference type="GO" id="GO:0019082">
    <property type="term" value="P:viral protein processing"/>
    <property type="evidence" value="ECO:0007669"/>
    <property type="project" value="UniProtKB-UniRule"/>
</dbReference>
<feature type="lipid moiety-binding region" description="S-palmitoyl cysteine; by host" evidence="33">
    <location>
        <position position="770"/>
    </location>
</feature>
<feature type="chain" id="PRO_5023301196" description="Transmembrane protein gp41" evidence="33">
    <location>
        <begin position="514"/>
        <end position="862"/>
    </location>
</feature>
<organismHost>
    <name type="scientific">Homo sapiens</name>
    <name type="common">Human</name>
    <dbReference type="NCBI Taxonomy" id="9606"/>
</organismHost>
<evidence type="ECO:0000256" key="14">
    <source>
        <dbReference type="ARBA" id="ARBA00022692"/>
    </source>
</evidence>
<feature type="domain" description="Human immunodeficiency virus 1 envelope glycoprotein Gp120" evidence="36">
    <location>
        <begin position="152"/>
        <end position="513"/>
    </location>
</feature>
<evidence type="ECO:0000256" key="15">
    <source>
        <dbReference type="ARBA" id="ARBA00022703"/>
    </source>
</evidence>
<feature type="region of interest" description="Disordered" evidence="35">
    <location>
        <begin position="456"/>
        <end position="475"/>
    </location>
</feature>
<comment type="domain">
    <text evidence="33">The CD4-binding region is targeted by the antibody b12.</text>
</comment>
<sequence>MKVKGIKKNYQRLWTWGTLLLGMLMTYSVAEKLWVTIYYGVPVWKEATTTLFCASDAKGYSTEKHNVWATHACVPTDPNPQEIVLENVTENFNMWKNNMVEQMHEDIISLWDQSLKPCVKLTPLCVTLNCPNFNRNGTDTKNTTSQDNSTIGEIKNCSFSVSSGIRDKVKKEHALFYSLDIIPIDNDGNTSYSNISYRLRSCNTSVITQACPKVSFEPIPIHYCTPAGFAILKCNDKKFNGTGPCTNVSTVQCTHGIKPVVSTQLLLNGSLAEEVILRSENFTNNVKTIIVQLNESVMINCTRPNNNTRKSIHIGPGRAFYATGDIIGDIRQAHCNISGAQWSKTLKQVVTKLREQFTNKTIVFNHSSGGDPEIVMHSFNCGGEFFYCNTTQLFNGTWNYTDTWNNTEGTNGTITLPCRIKQIINMWQEVGKAMYAPPIRGAINCSSNITGLLLTRDGSTDGPDNTTETFRPGGGDMRDNWRSELYKYKVVQIEPIGLAPTKARRRVVQREKRAVTMGAMFLGFLGAAGSTMGAASITLTVQARQLLSGIVQQQNNLLKAIEAQQHLLQLTVWGIKQLQARVLAVERYLRDQQLLGIWGCSGKLICTTNVPWNNSWSKNWRNKSLETIWSNLTWMEWEREVDNYTDIIYRLLEESQTQQEKNEQELLKLDQWANLWNWFDITKWLWYIKIFIIIVAGLIGLRIVFAVLSIVNRVRQGYSPLSFQTLLPAPRGPDRPEGTEGEGGENDRSRSIRLVDGFLAIIWDDLRSLCLFSYHRLRDLLLALARIVELLGRRGWELLKYWWNLLQYWSQELKNSAVSLLNATAIAVAEGTDRLIIGIQRFCRAILHIPRRIRQGLERALL</sequence>
<feature type="disulfide bond" evidence="33">
    <location>
        <begin position="600"/>
        <end position="606"/>
    </location>
</feature>
<comment type="subcellular location">
    <molecule>Transmembrane protein gp41</molecule>
    <subcellularLocation>
        <location evidence="33">Virion membrane</location>
        <topology evidence="33">Single-pass type I membrane protein</topology>
    </subcellularLocation>
    <subcellularLocation>
        <location evidence="33">Host cell membrane</location>
        <topology evidence="33">Single-pass type I membrane protein</topology>
    </subcellularLocation>
    <subcellularLocation>
        <location evidence="33">Host endosome membrane</location>
        <topology evidence="33">Single-pass type I membrane protein</topology>
    </subcellularLocation>
    <text evidence="33">It is probably concentrated at the site of budding and incorporated into the virions possibly by contacts between the cytoplasmic tail of Env and the N-terminus of Gag.</text>
</comment>
<keyword evidence="31 33" id="KW-1160">Virus entry into host cell</keyword>
<keyword evidence="12 33" id="KW-1162">Viral penetration into host cytoplasm</keyword>
<feature type="short sequence motif" description="YXXL motif; contains endocytosis signal" evidence="33">
    <location>
        <begin position="718"/>
        <end position="721"/>
    </location>
</feature>
<comment type="miscellaneous">
    <text evidence="33">Inhibitors targeting HIV-1 viral envelope proteins are used as antiretroviral drugs. Attachment of virions to the cell surface via non-specific interactions and CD4 binding can be blocked by inhibitors that include cyanovirin-N, cyclotriazadisulfonamide analogs, PRO 2000, TNX 355 and PRO 542. In addition, BMS 806 can block CD4-induced conformational changes. Env interactions with the coreceptor molecules can be targeted by CCR5 antagonists including SCH-D, maraviroc (UK 427857) and aplaviroc (GW 873140), and the CXCR4 antagonist AMD 070. Fusion of viral and cellular membranes can be inhibited by peptides such as enfuvirtide and tifuvirtide (T 1249). Resistance to inhibitors associated with mutations in Env are observed. Most of the time, single mutations confer only a modest reduction in drug susceptibility. Combination of several mutations is usually required to develop a high-level drug resistance.</text>
</comment>
<keyword evidence="30 33" id="KW-0449">Lipoprotein</keyword>
<keyword evidence="25 33" id="KW-0472">Membrane</keyword>
<comment type="subunit">
    <text evidence="32">The mature envelope protein (Env) consists of a homotrimer of non-covalently associated gp120-gp41 heterodimers. The resulting complex protrudes from the virus surface as a spike. There seems to be as few as 10 spikes on the average virion. Interacts with host CD4, CCR5 and CXCR4. Gp120 also interacts with the C-type lectins CD209/DC-SIGN and CLEC4M/DC-SIGNR (collectively referred to as DC-SIGN(R)). Gp120 and gp41 interact with GalCer. Gp120 interacts with host ITGA4/ITGB7 complex; on CD4+ T-cells, this interaction results in rapid activation of integrin ITGAL/LFA-1, which facilitates efficient cell-to-cell spreading of HIV-1. Gp120 interacts with cell-associated heparan sulfate; this interaction increases virus infectivity on permissive cells and may be involved in infection of CD4- cells.</text>
</comment>
<feature type="disulfide bond" evidence="33">
    <location>
        <begin position="53"/>
        <end position="73"/>
    </location>
</feature>
<keyword evidence="26 33" id="KW-0564">Palmitate</keyword>
<feature type="domain" description="Retroviral envelope protein GP41-like" evidence="37">
    <location>
        <begin position="532"/>
        <end position="726"/>
    </location>
</feature>
<comment type="domain">
    <text evidence="33">The YXXL motif is involved in determining the exact site of viral release at the surface of infected mononuclear cells and promotes endocytosis. YXXL and di-leucine endocytosis motifs interact directly or indirectly with the clathrin adapter complexes, opperate independently, and their activities are not additive.</text>
</comment>
<comment type="PTM">
    <text evidence="33">Palmitoylation of the transmembrane protein and of Env polyprotein (prior to its proteolytic cleavage) is essential for their association with host cell membrane lipid rafts. Palmitoylation is therefore required for envelope trafficking to classical lipid rafts, but not for viral replication.</text>
</comment>
<dbReference type="SUPFAM" id="SSF56502">
    <property type="entry name" value="gp120 core"/>
    <property type="match status" value="2"/>
</dbReference>
<keyword evidence="16 33" id="KW-0732">Signal</keyword>
<dbReference type="CDD" id="cd09909">
    <property type="entry name" value="HIV-1-like_HR1-HR2"/>
    <property type="match status" value="1"/>
</dbReference>
<keyword evidence="21 33" id="KW-1164">Virus endocytosis by host</keyword>
<keyword evidence="24 33" id="KW-0175">Coiled coil</keyword>
<evidence type="ECO:0000256" key="1">
    <source>
        <dbReference type="ARBA" id="ARBA00004402"/>
    </source>
</evidence>
<keyword evidence="9 33" id="KW-1032">Host cell membrane</keyword>
<evidence type="ECO:0000256" key="20">
    <source>
        <dbReference type="ARBA" id="ARBA00022879"/>
    </source>
</evidence>
<feature type="topological domain" description="Cytoplasmic" evidence="33">
    <location>
        <begin position="712"/>
        <end position="862"/>
    </location>
</feature>
<keyword evidence="28 33" id="KW-0325">Glycoprotein</keyword>
<comment type="domain">
    <text evidence="33">The membrane proximal external region (MPER) present in gp41 is a tryptophan-rich region recognized by the antibodies 2F5, Z13, and 4E10. MPER seems to play a role in fusion.</text>
</comment>
<feature type="short sequence motif" description="Di-leucine internalization motif" evidence="33">
    <location>
        <begin position="861"/>
        <end position="862"/>
    </location>
</feature>
<evidence type="ECO:0000256" key="19">
    <source>
        <dbReference type="ARBA" id="ARBA00022870"/>
    </source>
</evidence>
<evidence type="ECO:0000256" key="24">
    <source>
        <dbReference type="ARBA" id="ARBA00023054"/>
    </source>
</evidence>
<feature type="region of interest" description="Fusion peptide" evidence="33">
    <location>
        <begin position="514"/>
        <end position="534"/>
    </location>
</feature>
<dbReference type="InterPro" id="IPR000777">
    <property type="entry name" value="HIV1_Gp120"/>
</dbReference>
<feature type="region of interest" description="Immunosuppression" evidence="33">
    <location>
        <begin position="576"/>
        <end position="594"/>
    </location>
</feature>
<evidence type="ECO:0000256" key="13">
    <source>
        <dbReference type="ARBA" id="ARBA00022685"/>
    </source>
</evidence>
<comment type="subunit">
    <text evidence="33">The mature envelope protein (Env) consists of a homotrimer of non-covalently associated gp120-gp41 heterodimers. The resulting complex protrudes from the virus surface as a spike. There seems to be as few as 10 spikes on the average virion. Surface protein gp120 interacts with host CD4, CCR5 and CXCR4. Gp120 also interacts with the C-type lectins CD209/DC-SIGN and CLEC4M/DC-SIGNR (collectively referred to as DC-SIGN(R)). Gp120 and gp41 interact with GalCer. Gp120 interacts with host ITGA4/ITGB7 complex; on CD4+ T-cells, this interaction results in rapid activation of integrin ITGAL/LFA-1, which facilitates efficient cell-to-cell spreading of HIV-1. Gp120 interacts with cell-associated heparan sulfate; this interaction increases virus infectivity on permissive cells and may be involved in infection of CD4- cells.</text>
</comment>
<evidence type="ECO:0000256" key="8">
    <source>
        <dbReference type="ARBA" id="ARBA00022510"/>
    </source>
</evidence>
<feature type="region of interest" description="MPER; binding to GalCer" evidence="33">
    <location>
        <begin position="668"/>
        <end position="689"/>
    </location>
</feature>
<feature type="disulfide bond" evidence="33">
    <location>
        <begin position="224"/>
        <end position="253"/>
    </location>
</feature>
<feature type="chain" id="PRO_5023301197" description="Envelope glycoprotein gp160" evidence="33">
    <location>
        <begin position="32"/>
        <end position="862"/>
    </location>
</feature>
<keyword evidence="8 33" id="KW-1170">Fusion of virus membrane with host endosomal membrane</keyword>
<feature type="disulfide bond" evidence="33">
    <location>
        <begin position="234"/>
        <end position="245"/>
    </location>
</feature>
<comment type="function">
    <text evidence="33">Transmembrane protein gp41: Acts as a class I viral fusion protein. Under the current model, the protein has at least 3 conformational states: pre-fusion native state, pre-hairpin intermediate state, and post-fusion hairpin state. During fusion of viral and target intracellular membranes, the coiled coil regions (heptad repeats) assume a trimer-of-hairpins structure, positioning the fusion peptide in close proximity to the C-terminal region of the ectodomain. The formation of this structure appears to drive apposition and subsequent fusion of viral and target cell membranes. Complete fusion occurs in host cell endosomes and is dynamin-dependent, however some lipid transfer might occur at the plasma membrane. The virus undergoes clathrin-dependent internalization long before endosomal fusion, thus minimizing the surface exposure of conserved viral epitopes during fusion and reducing the efficacy of inhibitors targeting these epitopes. Membranes fusion leads to delivery of the nucleocapsid into the cytoplasm.</text>
</comment>
<dbReference type="GO" id="GO:0019031">
    <property type="term" value="C:viral envelope"/>
    <property type="evidence" value="ECO:0007669"/>
    <property type="project" value="UniProtKB-KW"/>
</dbReference>
<comment type="caution">
    <text evidence="33">Lacks conserved residue(s) required for the propagation of feature annotation.</text>
</comment>
<dbReference type="GO" id="GO:1903911">
    <property type="term" value="P:positive regulation of receptor clustering"/>
    <property type="evidence" value="ECO:0007669"/>
    <property type="project" value="UniProtKB-UniRule"/>
</dbReference>
<gene>
    <name evidence="33 38" type="primary">env</name>
</gene>
<keyword evidence="18 33" id="KW-0946">Virion</keyword>
<evidence type="ECO:0000256" key="3">
    <source>
        <dbReference type="ARBA" id="ARBA00004505"/>
    </source>
</evidence>
<dbReference type="FunFam" id="1.20.5.490:FF:000001">
    <property type="entry name" value="Envelope glycoprotein gp160"/>
    <property type="match status" value="1"/>
</dbReference>
<evidence type="ECO:0000256" key="4">
    <source>
        <dbReference type="ARBA" id="ARBA00004563"/>
    </source>
</evidence>
<evidence type="ECO:0000256" key="26">
    <source>
        <dbReference type="ARBA" id="ARBA00023139"/>
    </source>
</evidence>
<dbReference type="SUPFAM" id="SSF58069">
    <property type="entry name" value="Virus ectodomain"/>
    <property type="match status" value="1"/>
</dbReference>
<evidence type="ECO:0000256" key="33">
    <source>
        <dbReference type="HAMAP-Rule" id="MF_04083"/>
    </source>
</evidence>
<evidence type="ECO:0000256" key="17">
    <source>
        <dbReference type="ARBA" id="ARBA00022804"/>
    </source>
</evidence>
<dbReference type="InterPro" id="IPR037527">
    <property type="entry name" value="Gp160"/>
</dbReference>
<comment type="subcellular location">
    <subcellularLocation>
        <location evidence="3">Host cell membrane</location>
        <topology evidence="3">Peripheral membrane protein</topology>
    </subcellularLocation>
    <subcellularLocation>
        <location evidence="1">Host cell membrane</location>
        <topology evidence="1">Single-pass type I membrane protein</topology>
    </subcellularLocation>
    <subcellularLocation>
        <location evidence="2">Host endosome membrane</location>
        <topology evidence="2">Peripheral membrane protein</topology>
    </subcellularLocation>
    <subcellularLocation>
        <location evidence="5">Host endosome membrane</location>
        <topology evidence="5">Single-pass type I membrane protein</topology>
    </subcellularLocation>
    <subcellularLocation>
        <location evidence="6">Virion membrane</location>
        <topology evidence="6">Peripheral membrane protein</topology>
    </subcellularLocation>
    <subcellularLocation>
        <location evidence="4">Virion membrane</location>
        <topology evidence="4">Single-pass type I membrane protein</topology>
    </subcellularLocation>
</comment>
<dbReference type="FunFam" id="1.10.287.210:FF:000001">
    <property type="entry name" value="Envelope glycoprotein gp160"/>
    <property type="match status" value="1"/>
</dbReference>
<feature type="region of interest" description="Disordered" evidence="35">
    <location>
        <begin position="725"/>
        <end position="748"/>
    </location>
</feature>
<dbReference type="GO" id="GO:0019062">
    <property type="term" value="P:virion attachment to host cell"/>
    <property type="evidence" value="ECO:0007669"/>
    <property type="project" value="UniProtKB-UniRule"/>
</dbReference>
<dbReference type="GO" id="GO:0075512">
    <property type="term" value="P:clathrin-dependent endocytosis of virus by host cell"/>
    <property type="evidence" value="ECO:0007669"/>
    <property type="project" value="UniProtKB-UniRule"/>
</dbReference>
<comment type="similarity">
    <text evidence="33">Belongs to the HIV-1 env protein family.</text>
</comment>
<evidence type="ECO:0000259" key="37">
    <source>
        <dbReference type="Pfam" id="PF00517"/>
    </source>
</evidence>
<feature type="site" description="Cleavage; by host furin" evidence="33">
    <location>
        <begin position="513"/>
        <end position="514"/>
    </location>
</feature>